<dbReference type="SUPFAM" id="SSF54862">
    <property type="entry name" value="4Fe-4S ferredoxins"/>
    <property type="match status" value="1"/>
</dbReference>
<dbReference type="InterPro" id="IPR017900">
    <property type="entry name" value="4Fe4S_Fe_S_CS"/>
</dbReference>
<dbReference type="AlphaFoldDB" id="A0A0D6JEW8"/>
<evidence type="ECO:0000313" key="8">
    <source>
        <dbReference type="Proteomes" id="UP000033187"/>
    </source>
</evidence>
<dbReference type="Gene3D" id="3.30.70.20">
    <property type="match status" value="2"/>
</dbReference>
<keyword evidence="4" id="KW-0411">Iron-sulfur</keyword>
<keyword evidence="1" id="KW-0004">4Fe-4S</keyword>
<feature type="domain" description="4Fe-4S ferredoxin-type" evidence="6">
    <location>
        <begin position="306"/>
        <end position="335"/>
    </location>
</feature>
<dbReference type="InterPro" id="IPR017896">
    <property type="entry name" value="4Fe4S_Fe-S-bd"/>
</dbReference>
<dbReference type="PROSITE" id="PS51379">
    <property type="entry name" value="4FE4S_FER_2"/>
    <property type="match status" value="3"/>
</dbReference>
<evidence type="ECO:0000259" key="6">
    <source>
        <dbReference type="PROSITE" id="PS51379"/>
    </source>
</evidence>
<evidence type="ECO:0000256" key="5">
    <source>
        <dbReference type="SAM" id="MobiDB-lite"/>
    </source>
</evidence>
<dbReference type="KEGG" id="fil:BN1229_v1_1615"/>
<sequence>MTQKTNDSKLLVCNCQRSMDIDAAGLSKALGFSDKIVVHQELCRSGISAFESGLASGAPLHVACTQEAPLFLEIASEHESEAELRFINIRETAGWSEAKSSVMPKMAALLADASYEPEPATTLTLESKGMCLVYGSGQAALDTAASLEGRLSVTVLLSDADDAIPPNVVAQPIYKGKIRAARGALGRFEVVVDGYAPVLPSSRGSLEFAMPRDGASAKCDLILDISGGHPLFTGHGRRDGYISADPNNPGAVARAMFEISDLVGEFEKPRYIAYDASICAHARSGKVGCSNCLDVCPLGAISPNGDSVLIDPAVCGGCGNCAAACPTGAASYAVPRRGDLVNRLGIILDTYIGAGGTHPRIMFHDEKHGTELIGAIARFGRGLPANVIPVRVNSTLMIGHDTIAAALALGADQVAILCSPEHPEELETLRAQCQLARTIVSALGYEGDRIVMIDEHDPDSLENSLHDQTELTAMTRNAFSALGSKREVARIALTKLHERAPTPTQLVALPEGAPYGRIVVDVSGCTLCLSCVGACPANALGDNPERPELSFTEAACVQCGVCVATCPEKVISLEPRYDFSPQALTPTVVKFEEPFNCIRCGTPFGARSSVERVVERLKGHSMFRDAGQLDLIQMCDTCRIETLANSGNDPFAGGERPRVRTTDDYLSAEAEAARTGKAPEDFLN</sequence>
<dbReference type="InterPro" id="IPR050572">
    <property type="entry name" value="Fe-S_Ferredoxin"/>
</dbReference>
<proteinExistence type="predicted"/>
<keyword evidence="3" id="KW-0408">Iron</keyword>
<evidence type="ECO:0000256" key="3">
    <source>
        <dbReference type="ARBA" id="ARBA00023004"/>
    </source>
</evidence>
<keyword evidence="8" id="KW-1185">Reference proteome</keyword>
<dbReference type="Pfam" id="PF13187">
    <property type="entry name" value="Fer4_9"/>
    <property type="match status" value="1"/>
</dbReference>
<dbReference type="OrthoDB" id="9800445at2"/>
<name>A0A0D6JEW8_9HYPH</name>
<dbReference type="GO" id="GO:0051539">
    <property type="term" value="F:4 iron, 4 sulfur cluster binding"/>
    <property type="evidence" value="ECO:0007669"/>
    <property type="project" value="UniProtKB-KW"/>
</dbReference>
<dbReference type="Proteomes" id="UP000033187">
    <property type="component" value="Chromosome 1"/>
</dbReference>
<feature type="region of interest" description="Disordered" evidence="5">
    <location>
        <begin position="649"/>
        <end position="684"/>
    </location>
</feature>
<dbReference type="PROSITE" id="PS00198">
    <property type="entry name" value="4FE4S_FER_1"/>
    <property type="match status" value="3"/>
</dbReference>
<protein>
    <submittedName>
        <fullName evidence="7">Iron-sulfur cluster-binding protein</fullName>
    </submittedName>
</protein>
<evidence type="ECO:0000313" key="7">
    <source>
        <dbReference type="EMBL" id="CPR18235.1"/>
    </source>
</evidence>
<organism evidence="7 8">
    <name type="scientific">Candidatus Filomicrobium marinum</name>
    <dbReference type="NCBI Taxonomy" id="1608628"/>
    <lineage>
        <taxon>Bacteria</taxon>
        <taxon>Pseudomonadati</taxon>
        <taxon>Pseudomonadota</taxon>
        <taxon>Alphaproteobacteria</taxon>
        <taxon>Hyphomicrobiales</taxon>
        <taxon>Hyphomicrobiaceae</taxon>
        <taxon>Filomicrobium</taxon>
    </lineage>
</organism>
<evidence type="ECO:0000256" key="2">
    <source>
        <dbReference type="ARBA" id="ARBA00022723"/>
    </source>
</evidence>
<dbReference type="EMBL" id="LN829119">
    <property type="protein sequence ID" value="CPR18235.1"/>
    <property type="molecule type" value="Genomic_DNA"/>
</dbReference>
<feature type="domain" description="4Fe-4S ferredoxin-type" evidence="6">
    <location>
        <begin position="547"/>
        <end position="576"/>
    </location>
</feature>
<dbReference type="KEGG" id="fiy:BN1229_v1_1618"/>
<accession>A0A0D6JEW8</accession>
<evidence type="ECO:0000256" key="4">
    <source>
        <dbReference type="ARBA" id="ARBA00023014"/>
    </source>
</evidence>
<evidence type="ECO:0000256" key="1">
    <source>
        <dbReference type="ARBA" id="ARBA00022485"/>
    </source>
</evidence>
<dbReference type="Pfam" id="PF12838">
    <property type="entry name" value="Fer4_7"/>
    <property type="match status" value="1"/>
</dbReference>
<dbReference type="PANTHER" id="PTHR43687">
    <property type="entry name" value="ADENYLYLSULFATE REDUCTASE, BETA SUBUNIT"/>
    <property type="match status" value="1"/>
</dbReference>
<dbReference type="PANTHER" id="PTHR43687:SF4">
    <property type="entry name" value="BLR5484 PROTEIN"/>
    <property type="match status" value="1"/>
</dbReference>
<gene>
    <name evidence="7" type="ORF">YBN1229_v1_1618</name>
</gene>
<dbReference type="RefSeq" id="WP_046477741.1">
    <property type="nucleotide sequence ID" value="NZ_LN829118.1"/>
</dbReference>
<feature type="domain" description="4Fe-4S ferredoxin-type" evidence="6">
    <location>
        <begin position="516"/>
        <end position="545"/>
    </location>
</feature>
<reference evidence="8" key="1">
    <citation type="submission" date="2015-02" db="EMBL/GenBank/DDBJ databases">
        <authorList>
            <person name="Chooi Y.-H."/>
        </authorList>
    </citation>
    <scope>NUCLEOTIDE SEQUENCE [LARGE SCALE GENOMIC DNA]</scope>
    <source>
        <strain evidence="8">strain Y</strain>
    </source>
</reference>
<keyword evidence="2" id="KW-0479">Metal-binding</keyword>
<dbReference type="GO" id="GO:0046872">
    <property type="term" value="F:metal ion binding"/>
    <property type="evidence" value="ECO:0007669"/>
    <property type="project" value="UniProtKB-KW"/>
</dbReference>
<feature type="compositionally biased region" description="Basic and acidic residues" evidence="5">
    <location>
        <begin position="671"/>
        <end position="684"/>
    </location>
</feature>